<dbReference type="PANTHER" id="PTHR43827">
    <property type="entry name" value="2,5-DIKETO-D-GLUCONIC ACID REDUCTASE"/>
    <property type="match status" value="1"/>
</dbReference>
<dbReference type="CDD" id="cd19071">
    <property type="entry name" value="AKR_AKR1-5-like"/>
    <property type="match status" value="1"/>
</dbReference>
<dbReference type="PROSITE" id="PS00798">
    <property type="entry name" value="ALDOKETO_REDUCTASE_1"/>
    <property type="match status" value="1"/>
</dbReference>
<dbReference type="InterPro" id="IPR036812">
    <property type="entry name" value="NAD(P)_OxRdtase_dom_sf"/>
</dbReference>
<dbReference type="Pfam" id="PF00248">
    <property type="entry name" value="Aldo_ket_red"/>
    <property type="match status" value="1"/>
</dbReference>
<evidence type="ECO:0000259" key="4">
    <source>
        <dbReference type="Pfam" id="PF00248"/>
    </source>
</evidence>
<accession>A0A7J6M7Y0</accession>
<dbReference type="GO" id="GO:0016616">
    <property type="term" value="F:oxidoreductase activity, acting on the CH-OH group of donors, NAD or NADP as acceptor"/>
    <property type="evidence" value="ECO:0007669"/>
    <property type="project" value="UniProtKB-ARBA"/>
</dbReference>
<proteinExistence type="inferred from homology"/>
<evidence type="ECO:0000256" key="3">
    <source>
        <dbReference type="ARBA" id="ARBA00023002"/>
    </source>
</evidence>
<feature type="domain" description="NADP-dependent oxidoreductase" evidence="4">
    <location>
        <begin position="97"/>
        <end position="317"/>
    </location>
</feature>
<dbReference type="Proteomes" id="UP000572268">
    <property type="component" value="Unassembled WGS sequence"/>
</dbReference>
<reference evidence="5 6" key="1">
    <citation type="submission" date="2020-04" db="EMBL/GenBank/DDBJ databases">
        <title>Perkinsus olseni comparative genomics.</title>
        <authorList>
            <person name="Bogema D.R."/>
        </authorList>
    </citation>
    <scope>NUCLEOTIDE SEQUENCE [LARGE SCALE GENOMIC DNA]</scope>
    <source>
        <strain evidence="5">ATCC PRA-31</strain>
    </source>
</reference>
<keyword evidence="3" id="KW-0560">Oxidoreductase</keyword>
<dbReference type="SUPFAM" id="SSF51430">
    <property type="entry name" value="NAD(P)-linked oxidoreductase"/>
    <property type="match status" value="1"/>
</dbReference>
<evidence type="ECO:0000313" key="6">
    <source>
        <dbReference type="Proteomes" id="UP000572268"/>
    </source>
</evidence>
<name>A0A7J6M7Y0_PEROL</name>
<comment type="similarity">
    <text evidence="1">Belongs to the aldo/keto reductase family.</text>
</comment>
<evidence type="ECO:0000256" key="2">
    <source>
        <dbReference type="ARBA" id="ARBA00022857"/>
    </source>
</evidence>
<organism evidence="5 6">
    <name type="scientific">Perkinsus olseni</name>
    <name type="common">Perkinsus atlanticus</name>
    <dbReference type="NCBI Taxonomy" id="32597"/>
    <lineage>
        <taxon>Eukaryota</taxon>
        <taxon>Sar</taxon>
        <taxon>Alveolata</taxon>
        <taxon>Perkinsozoa</taxon>
        <taxon>Perkinsea</taxon>
        <taxon>Perkinsida</taxon>
        <taxon>Perkinsidae</taxon>
        <taxon>Perkinsus</taxon>
    </lineage>
</organism>
<comment type="caution">
    <text evidence="5">The sequence shown here is derived from an EMBL/GenBank/DDBJ whole genome shotgun (WGS) entry which is preliminary data.</text>
</comment>
<dbReference type="FunFam" id="3.20.20.100:FF:000002">
    <property type="entry name" value="2,5-diketo-D-gluconic acid reductase A"/>
    <property type="match status" value="1"/>
</dbReference>
<dbReference type="PRINTS" id="PR00069">
    <property type="entry name" value="ALDKETRDTASE"/>
</dbReference>
<evidence type="ECO:0000256" key="1">
    <source>
        <dbReference type="ARBA" id="ARBA00007905"/>
    </source>
</evidence>
<protein>
    <recommendedName>
        <fullName evidence="4">NADP-dependent oxidoreductase domain-containing protein</fullName>
    </recommendedName>
</protein>
<dbReference type="InterPro" id="IPR023210">
    <property type="entry name" value="NADP_OxRdtase_dom"/>
</dbReference>
<dbReference type="PANTHER" id="PTHR43827:SF3">
    <property type="entry name" value="NADP-DEPENDENT OXIDOREDUCTASE DOMAIN-CONTAINING PROTEIN"/>
    <property type="match status" value="1"/>
</dbReference>
<evidence type="ECO:0000313" key="5">
    <source>
        <dbReference type="EMBL" id="KAF4667240.1"/>
    </source>
</evidence>
<keyword evidence="2" id="KW-0521">NADP</keyword>
<dbReference type="InterPro" id="IPR020471">
    <property type="entry name" value="AKR"/>
</dbReference>
<dbReference type="InterPro" id="IPR018170">
    <property type="entry name" value="Aldo/ket_reductase_CS"/>
</dbReference>
<dbReference type="PROSITE" id="PS00062">
    <property type="entry name" value="ALDOKETO_REDUCTASE_2"/>
    <property type="match status" value="1"/>
</dbReference>
<dbReference type="AlphaFoldDB" id="A0A7J6M7Y0"/>
<dbReference type="EMBL" id="JABANN010000186">
    <property type="protein sequence ID" value="KAF4667240.1"/>
    <property type="molecule type" value="Genomic_DNA"/>
</dbReference>
<sequence>MDNSGTGWGHAGYGICSFEFVDTSVDDIAQAVVPARLINASAAARSAKIATDKCRSDADSDEKILLKAASRRLKLLDTPQSLELASSKGGGSIPTFGLGTWLANDGECREAVKYALQCGYRLIDTAQMYENEEEVGQGVVESGVLREDIFIVTKVNQLNHGERATRVSIEESLAKLKTDYADLVLIHTPAGGKLVETWCTLKRLRHEGKCRFIGVSNFGIEQIENLVEATGDEYPAVNQVELHPWLQQKELRRYCDKHGIVIMGFCPLARCKMFGSKDNRVVQDVAAAHGVQEADVCLRWALQSGVLHKKKKKKKKKKNVITLIASSLIIDTVWSENFVHS</sequence>
<gene>
    <name evidence="5" type="ORF">FOL46_002626</name>
</gene>
<dbReference type="Gene3D" id="3.20.20.100">
    <property type="entry name" value="NADP-dependent oxidoreductase domain"/>
    <property type="match status" value="1"/>
</dbReference>